<dbReference type="InterPro" id="IPR052057">
    <property type="entry name" value="IS150/IS1296_orfA-like"/>
</dbReference>
<dbReference type="GO" id="GO:0043565">
    <property type="term" value="F:sequence-specific DNA binding"/>
    <property type="evidence" value="ECO:0007669"/>
    <property type="project" value="InterPro"/>
</dbReference>
<dbReference type="InterPro" id="IPR009057">
    <property type="entry name" value="Homeodomain-like_sf"/>
</dbReference>
<evidence type="ECO:0000259" key="3">
    <source>
        <dbReference type="Pfam" id="PF13518"/>
    </source>
</evidence>
<accession>A0A9W5VIE2</accession>
<dbReference type="PANTHER" id="PTHR33795:SF1">
    <property type="entry name" value="INSERTION ELEMENT IS150 PROTEIN INSJ"/>
    <property type="match status" value="1"/>
</dbReference>
<organism evidence="4 5">
    <name type="scientific">Bacillus cereus HuB4-4</name>
    <dbReference type="NCBI Taxonomy" id="1053211"/>
    <lineage>
        <taxon>Bacteria</taxon>
        <taxon>Bacillati</taxon>
        <taxon>Bacillota</taxon>
        <taxon>Bacilli</taxon>
        <taxon>Bacillales</taxon>
        <taxon>Bacillaceae</taxon>
        <taxon>Bacillus</taxon>
        <taxon>Bacillus cereus group</taxon>
    </lineage>
</organism>
<feature type="region of interest" description="Disordered" evidence="2">
    <location>
        <begin position="170"/>
        <end position="193"/>
    </location>
</feature>
<evidence type="ECO:0000256" key="2">
    <source>
        <dbReference type="SAM" id="MobiDB-lite"/>
    </source>
</evidence>
<evidence type="ECO:0000313" key="4">
    <source>
        <dbReference type="EMBL" id="EOP79339.1"/>
    </source>
</evidence>
<dbReference type="SUPFAM" id="SSF46689">
    <property type="entry name" value="Homeodomain-like"/>
    <property type="match status" value="1"/>
</dbReference>
<dbReference type="InterPro" id="IPR010921">
    <property type="entry name" value="Trp_repressor/repl_initiator"/>
</dbReference>
<feature type="domain" description="Insertion element IS150 protein InsJ-like helix-turn-helix" evidence="3">
    <location>
        <begin position="8"/>
        <end position="57"/>
    </location>
</feature>
<dbReference type="AlphaFoldDB" id="A0A9W5VIE2"/>
<protein>
    <recommendedName>
        <fullName evidence="3">Insertion element IS150 protein InsJ-like helix-turn-helix domain-containing protein</fullName>
    </recommendedName>
</protein>
<dbReference type="SUPFAM" id="SSF48295">
    <property type="entry name" value="TrpR-like"/>
    <property type="match status" value="1"/>
</dbReference>
<reference evidence="4 5" key="1">
    <citation type="submission" date="2012-12" db="EMBL/GenBank/DDBJ databases">
        <title>The Genome Sequence of Bacillus cereus HuB4-4.</title>
        <authorList>
            <consortium name="The Broad Institute Genome Sequencing Platform"/>
            <consortium name="The Broad Institute Genome Sequencing Center for Infectious Disease"/>
            <person name="Feldgarden M."/>
            <person name="Van der Auwera G.A."/>
            <person name="Mahillon J."/>
            <person name="Duprez V."/>
            <person name="Timmery S."/>
            <person name="Mattelet C."/>
            <person name="Dierick K."/>
            <person name="Sun M."/>
            <person name="Yu Z."/>
            <person name="Zhu L."/>
            <person name="Hu X."/>
            <person name="Shank E.B."/>
            <person name="Swiecicka I."/>
            <person name="Hansen B.M."/>
            <person name="Andrup L."/>
            <person name="Walker B."/>
            <person name="Young S.K."/>
            <person name="Zeng Q."/>
            <person name="Gargeya S."/>
            <person name="Fitzgerald M."/>
            <person name="Haas B."/>
            <person name="Abouelleil A."/>
            <person name="Alvarado L."/>
            <person name="Arachchi H.M."/>
            <person name="Berlin A.M."/>
            <person name="Chapman S.B."/>
            <person name="Dewar J."/>
            <person name="Goldberg J."/>
            <person name="Griggs A."/>
            <person name="Gujja S."/>
            <person name="Hansen M."/>
            <person name="Howarth C."/>
            <person name="Imamovic A."/>
            <person name="Larimer J."/>
            <person name="McCowan C."/>
            <person name="Murphy C."/>
            <person name="Neiman D."/>
            <person name="Pearson M."/>
            <person name="Priest M."/>
            <person name="Roberts A."/>
            <person name="Saif S."/>
            <person name="Shea T."/>
            <person name="Sisk P."/>
            <person name="Sykes S."/>
            <person name="Wortman J."/>
            <person name="Nusbaum C."/>
            <person name="Birren B."/>
        </authorList>
    </citation>
    <scope>NUCLEOTIDE SEQUENCE [LARGE SCALE GENOMIC DNA]</scope>
    <source>
        <strain evidence="4 5">HuB4-4</strain>
    </source>
</reference>
<evidence type="ECO:0000313" key="5">
    <source>
        <dbReference type="Proteomes" id="UP000014009"/>
    </source>
</evidence>
<comment type="caution">
    <text evidence="4">The sequence shown here is derived from an EMBL/GenBank/DDBJ whole genome shotgun (WGS) entry which is preliminary data.</text>
</comment>
<gene>
    <name evidence="4" type="ORF">IGM_06318</name>
</gene>
<comment type="similarity">
    <text evidence="1">Belongs to the IS150/IS1296 orfA family.</text>
</comment>
<dbReference type="PANTHER" id="PTHR33795">
    <property type="entry name" value="INSERTION ELEMENT IS150 PROTEIN INSJ"/>
    <property type="match status" value="1"/>
</dbReference>
<dbReference type="InterPro" id="IPR055247">
    <property type="entry name" value="InsJ-like_HTH"/>
</dbReference>
<evidence type="ECO:0000256" key="1">
    <source>
        <dbReference type="ARBA" id="ARBA00038232"/>
    </source>
</evidence>
<dbReference type="Proteomes" id="UP000014009">
    <property type="component" value="Unassembled WGS sequence"/>
</dbReference>
<dbReference type="Gene3D" id="1.10.10.10">
    <property type="entry name" value="Winged helix-like DNA-binding domain superfamily/Winged helix DNA-binding domain"/>
    <property type="match status" value="1"/>
</dbReference>
<dbReference type="EMBL" id="AHEF01000102">
    <property type="protein sequence ID" value="EOP79339.1"/>
    <property type="molecule type" value="Genomic_DNA"/>
</dbReference>
<dbReference type="Pfam" id="PF13518">
    <property type="entry name" value="HTH_28"/>
    <property type="match status" value="2"/>
</dbReference>
<proteinExistence type="inferred from homology"/>
<name>A0A9W5VIE2_BACCE</name>
<sequence length="193" mass="22645">MGKYSFKFKMNVIQEYLDGKGGVSFLAKKHGIKSHSQIQRWINNYQEFGVEGLLRNRQNKNYSVQFKLDAIELYQTSEMSYREVANVLGITNSPMITSWIKKFREDGIDGLSKPKGHSTKMFIKRVDKTVNKDFINKSLNTYKERIKELEKQVRTIQIQNAFLKELRKLRKQEAQKRTKQSQESFPASEDHSN</sequence>
<dbReference type="Gene3D" id="1.10.10.60">
    <property type="entry name" value="Homeodomain-like"/>
    <property type="match status" value="1"/>
</dbReference>
<feature type="domain" description="Insertion element IS150 protein InsJ-like helix-turn-helix" evidence="3">
    <location>
        <begin position="66"/>
        <end position="116"/>
    </location>
</feature>
<dbReference type="InterPro" id="IPR036388">
    <property type="entry name" value="WH-like_DNA-bd_sf"/>
</dbReference>